<dbReference type="EMBL" id="JAUSRB010000004">
    <property type="protein sequence ID" value="MDP9870424.1"/>
    <property type="molecule type" value="Genomic_DNA"/>
</dbReference>
<comment type="caution">
    <text evidence="2">The sequence shown here is derived from an EMBL/GenBank/DDBJ whole genome shotgun (WGS) entry which is preliminary data.</text>
</comment>
<keyword evidence="3" id="KW-1185">Reference proteome</keyword>
<evidence type="ECO:0000313" key="2">
    <source>
        <dbReference type="EMBL" id="MDP9870424.1"/>
    </source>
</evidence>
<name>A0ABT9RNY4_9ACTN</name>
<dbReference type="PROSITE" id="PS51674">
    <property type="entry name" value="4FE4S_WBL"/>
    <property type="match status" value="1"/>
</dbReference>
<feature type="domain" description="4Fe-4S Wbl-type" evidence="1">
    <location>
        <begin position="23"/>
        <end position="90"/>
    </location>
</feature>
<organism evidence="2 3">
    <name type="scientific">Streptosporangium brasiliense</name>
    <dbReference type="NCBI Taxonomy" id="47480"/>
    <lineage>
        <taxon>Bacteria</taxon>
        <taxon>Bacillati</taxon>
        <taxon>Actinomycetota</taxon>
        <taxon>Actinomycetes</taxon>
        <taxon>Streptosporangiales</taxon>
        <taxon>Streptosporangiaceae</taxon>
        <taxon>Streptosporangium</taxon>
    </lineage>
</organism>
<dbReference type="RefSeq" id="WP_306876340.1">
    <property type="nucleotide sequence ID" value="NZ_JAUSRB010000004.1"/>
</dbReference>
<reference evidence="2 3" key="1">
    <citation type="submission" date="2023-07" db="EMBL/GenBank/DDBJ databases">
        <title>Sequencing the genomes of 1000 actinobacteria strains.</title>
        <authorList>
            <person name="Klenk H.-P."/>
        </authorList>
    </citation>
    <scope>NUCLEOTIDE SEQUENCE [LARGE SCALE GENOMIC DNA]</scope>
    <source>
        <strain evidence="2 3">DSM 44109</strain>
    </source>
</reference>
<evidence type="ECO:0000259" key="1">
    <source>
        <dbReference type="PROSITE" id="PS51674"/>
    </source>
</evidence>
<evidence type="ECO:0000313" key="3">
    <source>
        <dbReference type="Proteomes" id="UP001230426"/>
    </source>
</evidence>
<gene>
    <name evidence="2" type="ORF">J2S55_009762</name>
</gene>
<proteinExistence type="predicted"/>
<sequence>MVLKPRVKAPDWRAAGNDTKAAKCLKFPPDLSRGYDPWFDVEYEIDCLDICNGESDGRRCPMRDTCLDFALINNETGGVWGGMLPHDRRNLRLARRADPYLELKWHPPTPKPSDFDEDDLLLLD</sequence>
<dbReference type="Proteomes" id="UP001230426">
    <property type="component" value="Unassembled WGS sequence"/>
</dbReference>
<protein>
    <recommendedName>
        <fullName evidence="1">4Fe-4S Wbl-type domain-containing protein</fullName>
    </recommendedName>
</protein>
<accession>A0ABT9RNY4</accession>
<dbReference type="InterPro" id="IPR034768">
    <property type="entry name" value="4FE4S_WBL"/>
</dbReference>
<dbReference type="Pfam" id="PF02467">
    <property type="entry name" value="Whib"/>
    <property type="match status" value="1"/>
</dbReference>